<organism evidence="1 2">
    <name type="scientific">Desertifilum tharense IPPAS B-1220</name>
    <dbReference type="NCBI Taxonomy" id="1781255"/>
    <lineage>
        <taxon>Bacteria</taxon>
        <taxon>Bacillati</taxon>
        <taxon>Cyanobacteriota</taxon>
        <taxon>Cyanophyceae</taxon>
        <taxon>Desertifilales</taxon>
        <taxon>Desertifilaceae</taxon>
        <taxon>Desertifilum</taxon>
    </lineage>
</organism>
<evidence type="ECO:0000313" key="1">
    <source>
        <dbReference type="EMBL" id="XPM64900.1"/>
    </source>
</evidence>
<sequence>MQIPSPRSSGFTITGNQFSGFEFFQTPGTIVSPPSGQAIVVAPGTTIAGVSGSLNNLTQANVTGLGLVP</sequence>
<reference evidence="1 2" key="1">
    <citation type="journal article" date="2016" name="Genome Announc.">
        <title>Draft Genome Sequence of the Thermotolerant Cyanobacterium Desertifilum sp. IPPAS B-1220.</title>
        <authorList>
            <person name="Mironov K.S."/>
            <person name="Sinetova M.A."/>
            <person name="Bolatkhan K."/>
            <person name="Zayadan B.K."/>
            <person name="Ustinova V.V."/>
            <person name="Kupriyanova E.V."/>
            <person name="Skrypnik A.N."/>
            <person name="Gogoleva N.E."/>
            <person name="Gogolev Y.V."/>
            <person name="Los D.A."/>
        </authorList>
    </citation>
    <scope>NUCLEOTIDE SEQUENCE [LARGE SCALE GENOMIC DNA]</scope>
    <source>
        <strain evidence="1 2">IPPAS B-1220</strain>
    </source>
</reference>
<accession>A0ACD5GVI4</accession>
<dbReference type="EMBL" id="CP182909">
    <property type="protein sequence ID" value="XPM64900.1"/>
    <property type="molecule type" value="Genomic_DNA"/>
</dbReference>
<keyword evidence="2" id="KW-1185">Reference proteome</keyword>
<evidence type="ECO:0000313" key="2">
    <source>
        <dbReference type="Proteomes" id="UP000095472"/>
    </source>
</evidence>
<gene>
    <name evidence="1" type="ORF">BH720_003005</name>
</gene>
<name>A0ACD5GVI4_9CYAN</name>
<dbReference type="Proteomes" id="UP000095472">
    <property type="component" value="Chromosome"/>
</dbReference>
<proteinExistence type="predicted"/>
<protein>
    <submittedName>
        <fullName evidence="1">Uncharacterized protein</fullName>
    </submittedName>
</protein>